<dbReference type="VEuPathDB" id="FungiDB:FOC1_g10008460"/>
<dbReference type="CDD" id="cd16539">
    <property type="entry name" value="RING-HC_RNF113A_B"/>
    <property type="match status" value="1"/>
</dbReference>
<dbReference type="GO" id="GO:0006397">
    <property type="term" value="P:mRNA processing"/>
    <property type="evidence" value="ECO:0007669"/>
    <property type="project" value="UniProtKB-KW"/>
</dbReference>
<name>N4UIC8_FUSC1</name>
<dbReference type="PROSITE" id="PS50103">
    <property type="entry name" value="ZF_C3H1"/>
    <property type="match status" value="1"/>
</dbReference>
<dbReference type="AlphaFoldDB" id="N4UIC8"/>
<sequence>MADSTTEPQASAPVFKKRGAKGKANLRKRPATPPPADSDDSDYSSSEDESGQRVKRRKKTVTVTASSKDLATGKTDLQATVYTADRNVPITSTNDATKHSNWYDEDSAKGPVKASSNVRTITIMDFKPDICKDYKKTGHCGFGDSCIYLHDRTDVKQGWQLDKEWEEVTRGKKNLGGTIIASANRDKKEEKAEDEAEIAMLEKIPFACIICEGPYREPIQTRCGHYFCEPCALKRYRKDPTCASCGAGTNGVFNSAKKLKKLLEKKKEREDKKKKEEEEAEEEP</sequence>
<evidence type="ECO:0000259" key="9">
    <source>
        <dbReference type="PROSITE" id="PS50089"/>
    </source>
</evidence>
<evidence type="ECO:0000256" key="6">
    <source>
        <dbReference type="RuleBase" id="RU367110"/>
    </source>
</evidence>
<keyword evidence="4 5" id="KW-0862">Zinc</keyword>
<dbReference type="InterPro" id="IPR001841">
    <property type="entry name" value="Znf_RING"/>
</dbReference>
<organism evidence="11 12">
    <name type="scientific">Fusarium oxysporum f. sp. cubense (strain race 1)</name>
    <name type="common">Panama disease fungus</name>
    <dbReference type="NCBI Taxonomy" id="1229664"/>
    <lineage>
        <taxon>Eukaryota</taxon>
        <taxon>Fungi</taxon>
        <taxon>Dikarya</taxon>
        <taxon>Ascomycota</taxon>
        <taxon>Pezizomycotina</taxon>
        <taxon>Sordariomycetes</taxon>
        <taxon>Hypocreomycetidae</taxon>
        <taxon>Hypocreales</taxon>
        <taxon>Nectriaceae</taxon>
        <taxon>Fusarium</taxon>
        <taxon>Fusarium oxysporum species complex</taxon>
    </lineage>
</organism>
<evidence type="ECO:0000256" key="5">
    <source>
        <dbReference type="PROSITE-ProRule" id="PRU00723"/>
    </source>
</evidence>
<dbReference type="SUPFAM" id="SSF57850">
    <property type="entry name" value="RING/U-box"/>
    <property type="match status" value="1"/>
</dbReference>
<feature type="compositionally biased region" description="Acidic residues" evidence="8">
    <location>
        <begin position="37"/>
        <end position="49"/>
    </location>
</feature>
<feature type="region of interest" description="Disordered" evidence="8">
    <location>
        <begin position="1"/>
        <end position="67"/>
    </location>
</feature>
<proteinExistence type="inferred from homology"/>
<dbReference type="GO" id="GO:0005684">
    <property type="term" value="C:U2-type spliceosomal complex"/>
    <property type="evidence" value="ECO:0007669"/>
    <property type="project" value="TreeGrafter"/>
</dbReference>
<protein>
    <recommendedName>
        <fullName evidence="6">Pre-mRNA-splicing factor CWC24</fullName>
    </recommendedName>
</protein>
<gene>
    <name evidence="11" type="ORF">FOC1_g10008460</name>
</gene>
<keyword evidence="6" id="KW-0507">mRNA processing</keyword>
<accession>N4UIC8</accession>
<reference evidence="12" key="2">
    <citation type="journal article" date="2014" name="PLoS ONE">
        <title>Genome and Transcriptome Analysis of the Fungal Pathogen Fusarium oxysporum f. sp. cubense Causing Banana Vascular Wilt Disease.</title>
        <authorList>
            <person name="Guo L."/>
            <person name="Han L."/>
            <person name="Yang L."/>
            <person name="Zeng H."/>
            <person name="Fan D."/>
            <person name="Zhu Y."/>
            <person name="Feng Y."/>
            <person name="Wang G."/>
            <person name="Peng C."/>
            <person name="Jiang X."/>
            <person name="Zhou D."/>
            <person name="Ni P."/>
            <person name="Liang C."/>
            <person name="Liu L."/>
            <person name="Wang J."/>
            <person name="Mao C."/>
            <person name="Fang X."/>
            <person name="Peng M."/>
            <person name="Huang J."/>
        </authorList>
    </citation>
    <scope>NUCLEOTIDE SEQUENCE [LARGE SCALE GENOMIC DNA]</scope>
    <source>
        <strain evidence="12">race 1</strain>
    </source>
</reference>
<dbReference type="Gene3D" id="3.30.40.10">
    <property type="entry name" value="Zinc/RING finger domain, C3HC4 (zinc finger)"/>
    <property type="match status" value="1"/>
</dbReference>
<comment type="subcellular location">
    <subcellularLocation>
        <location evidence="6">Nucleus</location>
    </subcellularLocation>
</comment>
<dbReference type="Pfam" id="PF00642">
    <property type="entry name" value="zf-CCCH"/>
    <property type="match status" value="1"/>
</dbReference>
<evidence type="ECO:0000256" key="4">
    <source>
        <dbReference type="ARBA" id="ARBA00022833"/>
    </source>
</evidence>
<dbReference type="OrthoDB" id="25761at2759"/>
<evidence type="ECO:0000256" key="2">
    <source>
        <dbReference type="ARBA" id="ARBA00022723"/>
    </source>
</evidence>
<feature type="domain" description="RING-type" evidence="9">
    <location>
        <begin position="208"/>
        <end position="245"/>
    </location>
</feature>
<evidence type="ECO:0000256" key="3">
    <source>
        <dbReference type="ARBA" id="ARBA00022771"/>
    </source>
</evidence>
<feature type="domain" description="C3H1-type" evidence="10">
    <location>
        <begin position="125"/>
        <end position="153"/>
    </location>
</feature>
<dbReference type="STRING" id="1229664.N4UIC8"/>
<dbReference type="PROSITE" id="PS00518">
    <property type="entry name" value="ZF_RING_1"/>
    <property type="match status" value="1"/>
</dbReference>
<evidence type="ECO:0000256" key="1">
    <source>
        <dbReference type="ARBA" id="ARBA00009161"/>
    </source>
</evidence>
<feature type="zinc finger region" description="C3H1-type" evidence="5">
    <location>
        <begin position="125"/>
        <end position="153"/>
    </location>
</feature>
<keyword evidence="3 5" id="KW-0863">Zinc-finger</keyword>
<keyword evidence="2 5" id="KW-0479">Metal-binding</keyword>
<dbReference type="InterPro" id="IPR017907">
    <property type="entry name" value="Znf_RING_CS"/>
</dbReference>
<keyword evidence="6" id="KW-0747">Spliceosome</keyword>
<dbReference type="EMBL" id="KB730167">
    <property type="protein sequence ID" value="ENH71087.1"/>
    <property type="molecule type" value="Genomic_DNA"/>
</dbReference>
<dbReference type="OMA" id="ANFRKKP"/>
<dbReference type="GO" id="GO:0008270">
    <property type="term" value="F:zinc ion binding"/>
    <property type="evidence" value="ECO:0007669"/>
    <property type="project" value="UniProtKB-KW"/>
</dbReference>
<dbReference type="PANTHER" id="PTHR12930:SF0">
    <property type="entry name" value="RING FINGER PROTEIN 113B"/>
    <property type="match status" value="1"/>
</dbReference>
<dbReference type="PROSITE" id="PS50089">
    <property type="entry name" value="ZF_RING_2"/>
    <property type="match status" value="1"/>
</dbReference>
<dbReference type="GO" id="GO:0003677">
    <property type="term" value="F:DNA binding"/>
    <property type="evidence" value="ECO:0007669"/>
    <property type="project" value="UniProtKB-UniRule"/>
</dbReference>
<dbReference type="SUPFAM" id="SSF90229">
    <property type="entry name" value="CCCH zinc finger"/>
    <property type="match status" value="1"/>
</dbReference>
<dbReference type="Pfam" id="PF00097">
    <property type="entry name" value="zf-C3HC4"/>
    <property type="match status" value="1"/>
</dbReference>
<dbReference type="InterPro" id="IPR018957">
    <property type="entry name" value="Znf_C3HC4_RING-type"/>
</dbReference>
<evidence type="ECO:0000256" key="8">
    <source>
        <dbReference type="SAM" id="MobiDB-lite"/>
    </source>
</evidence>
<dbReference type="SMART" id="SM00356">
    <property type="entry name" value="ZnF_C3H1"/>
    <property type="match status" value="1"/>
</dbReference>
<comment type="similarity">
    <text evidence="1 6">Belongs to the CWC24 family.</text>
</comment>
<dbReference type="InterPro" id="IPR000571">
    <property type="entry name" value="Znf_CCCH"/>
</dbReference>
<feature type="coiled-coil region" evidence="7">
    <location>
        <begin position="253"/>
        <end position="283"/>
    </location>
</feature>
<comment type="subunit">
    <text evidence="6">Associated with the spliceosome.</text>
</comment>
<dbReference type="InterPro" id="IPR013083">
    <property type="entry name" value="Znf_RING/FYVE/PHD"/>
</dbReference>
<dbReference type="SMART" id="SM00184">
    <property type="entry name" value="RING"/>
    <property type="match status" value="1"/>
</dbReference>
<feature type="compositionally biased region" description="Basic residues" evidence="8">
    <location>
        <begin position="15"/>
        <end position="30"/>
    </location>
</feature>
<evidence type="ECO:0000256" key="7">
    <source>
        <dbReference type="SAM" id="Coils"/>
    </source>
</evidence>
<keyword evidence="6" id="KW-0539">Nucleus</keyword>
<evidence type="ECO:0000259" key="10">
    <source>
        <dbReference type="PROSITE" id="PS50103"/>
    </source>
</evidence>
<keyword evidence="7" id="KW-0175">Coiled coil</keyword>
<dbReference type="InterPro" id="IPR039971">
    <property type="entry name" value="CWC24-like"/>
</dbReference>
<dbReference type="GO" id="GO:0034247">
    <property type="term" value="P:snoRNA splicing"/>
    <property type="evidence" value="ECO:0007669"/>
    <property type="project" value="TreeGrafter"/>
</dbReference>
<comment type="function">
    <text evidence="6">Involved in pre-mRNA splicing.</text>
</comment>
<dbReference type="PANTHER" id="PTHR12930">
    <property type="entry name" value="ZINC FINGER PROTEIN 183"/>
    <property type="match status" value="1"/>
</dbReference>
<evidence type="ECO:0000313" key="11">
    <source>
        <dbReference type="EMBL" id="ENH71087.1"/>
    </source>
</evidence>
<dbReference type="Proteomes" id="UP000016928">
    <property type="component" value="Unassembled WGS sequence"/>
</dbReference>
<dbReference type="HOGENOM" id="CLU_050460_0_0_1"/>
<dbReference type="InterPro" id="IPR036855">
    <property type="entry name" value="Znf_CCCH_sf"/>
</dbReference>
<keyword evidence="6" id="KW-0508">mRNA splicing</keyword>
<reference evidence="12" key="1">
    <citation type="submission" date="2012-09" db="EMBL/GenBank/DDBJ databases">
        <title>Genome sequencing and comparative transcriptomics of race 1 and race 4 of banana pathogen: Fusarium oxysporum f. sp. cubense.</title>
        <authorList>
            <person name="Fang X."/>
            <person name="Huang J."/>
        </authorList>
    </citation>
    <scope>NUCLEOTIDE SEQUENCE [LARGE SCALE GENOMIC DNA]</scope>
    <source>
        <strain evidence="12">race 1</strain>
    </source>
</reference>
<evidence type="ECO:0000313" key="12">
    <source>
        <dbReference type="Proteomes" id="UP000016928"/>
    </source>
</evidence>
<keyword evidence="6" id="KW-0238">DNA-binding</keyword>